<dbReference type="Pfam" id="PF01171">
    <property type="entry name" value="ATP_bind_3"/>
    <property type="match status" value="1"/>
</dbReference>
<dbReference type="InterPro" id="IPR012094">
    <property type="entry name" value="tRNA_Ile_lys_synt"/>
</dbReference>
<keyword evidence="5 8" id="KW-0547">Nucleotide-binding</keyword>
<keyword evidence="3 8" id="KW-0436">Ligase</keyword>
<protein>
    <recommendedName>
        <fullName evidence="8">tRNA(Ile)-lysidine synthase</fullName>
        <ecNumber evidence="8">6.3.4.19</ecNumber>
    </recommendedName>
    <alternativeName>
        <fullName evidence="8">tRNA(Ile)-2-lysyl-cytidine synthase</fullName>
    </alternativeName>
    <alternativeName>
        <fullName evidence="8">tRNA(Ile)-lysidine synthetase</fullName>
    </alternativeName>
</protein>
<keyword evidence="4 8" id="KW-0819">tRNA processing</keyword>
<dbReference type="InterPro" id="IPR011063">
    <property type="entry name" value="TilS/TtcA_N"/>
</dbReference>
<comment type="domain">
    <text evidence="8">The N-terminal region contains the highly conserved SGGXDS motif, predicted to be a P-loop motif involved in ATP binding.</text>
</comment>
<dbReference type="SUPFAM" id="SSF56037">
    <property type="entry name" value="PheT/TilS domain"/>
    <property type="match status" value="1"/>
</dbReference>
<dbReference type="CDD" id="cd01992">
    <property type="entry name" value="TilS_N"/>
    <property type="match status" value="1"/>
</dbReference>
<dbReference type="OrthoDB" id="9807403at2"/>
<dbReference type="InterPro" id="IPR012796">
    <property type="entry name" value="Lysidine-tRNA-synth_C"/>
</dbReference>
<dbReference type="EC" id="6.3.4.19" evidence="8"/>
<keyword evidence="2 8" id="KW-0963">Cytoplasm</keyword>
<dbReference type="InterPro" id="IPR014729">
    <property type="entry name" value="Rossmann-like_a/b/a_fold"/>
</dbReference>
<evidence type="ECO:0000256" key="1">
    <source>
        <dbReference type="ARBA" id="ARBA00004496"/>
    </source>
</evidence>
<dbReference type="SMART" id="SM00977">
    <property type="entry name" value="TilS_C"/>
    <property type="match status" value="1"/>
</dbReference>
<keyword evidence="6 8" id="KW-0067">ATP-binding</keyword>
<dbReference type="PANTHER" id="PTHR43033">
    <property type="entry name" value="TRNA(ILE)-LYSIDINE SYNTHASE-RELATED"/>
    <property type="match status" value="1"/>
</dbReference>
<organism evidence="10 11">
    <name type="scientific">Aquimarina spongiae</name>
    <dbReference type="NCBI Taxonomy" id="570521"/>
    <lineage>
        <taxon>Bacteria</taxon>
        <taxon>Pseudomonadati</taxon>
        <taxon>Bacteroidota</taxon>
        <taxon>Flavobacteriia</taxon>
        <taxon>Flavobacteriales</taxon>
        <taxon>Flavobacteriaceae</taxon>
        <taxon>Aquimarina</taxon>
    </lineage>
</organism>
<dbReference type="SUPFAM" id="SSF52402">
    <property type="entry name" value="Adenine nucleotide alpha hydrolases-like"/>
    <property type="match status" value="1"/>
</dbReference>
<dbReference type="Pfam" id="PF11734">
    <property type="entry name" value="TilS_C"/>
    <property type="match status" value="1"/>
</dbReference>
<dbReference type="GO" id="GO:0005524">
    <property type="term" value="F:ATP binding"/>
    <property type="evidence" value="ECO:0007669"/>
    <property type="project" value="UniProtKB-UniRule"/>
</dbReference>
<dbReference type="AlphaFoldDB" id="A0A1M6G6B3"/>
<keyword evidence="11" id="KW-1185">Reference proteome</keyword>
<dbReference type="NCBIfam" id="TIGR02433">
    <property type="entry name" value="lysidine_TilS_C"/>
    <property type="match status" value="1"/>
</dbReference>
<evidence type="ECO:0000313" key="11">
    <source>
        <dbReference type="Proteomes" id="UP000184432"/>
    </source>
</evidence>
<evidence type="ECO:0000256" key="7">
    <source>
        <dbReference type="ARBA" id="ARBA00048539"/>
    </source>
</evidence>
<dbReference type="GO" id="GO:0032267">
    <property type="term" value="F:tRNA(Ile)-lysidine synthase activity"/>
    <property type="evidence" value="ECO:0007669"/>
    <property type="project" value="UniProtKB-EC"/>
</dbReference>
<evidence type="ECO:0000256" key="3">
    <source>
        <dbReference type="ARBA" id="ARBA00022598"/>
    </source>
</evidence>
<dbReference type="NCBIfam" id="TIGR02432">
    <property type="entry name" value="lysidine_TilS_N"/>
    <property type="match status" value="1"/>
</dbReference>
<dbReference type="HAMAP" id="MF_01161">
    <property type="entry name" value="tRNA_Ile_lys_synt"/>
    <property type="match status" value="1"/>
</dbReference>
<dbReference type="STRING" id="570521.SAMN04488508_105103"/>
<dbReference type="RefSeq" id="WP_073316313.1">
    <property type="nucleotide sequence ID" value="NZ_FQYP01000005.1"/>
</dbReference>
<dbReference type="PANTHER" id="PTHR43033:SF1">
    <property type="entry name" value="TRNA(ILE)-LYSIDINE SYNTHASE-RELATED"/>
    <property type="match status" value="1"/>
</dbReference>
<dbReference type="Proteomes" id="UP000184432">
    <property type="component" value="Unassembled WGS sequence"/>
</dbReference>
<evidence type="ECO:0000256" key="2">
    <source>
        <dbReference type="ARBA" id="ARBA00022490"/>
    </source>
</evidence>
<gene>
    <name evidence="8" type="primary">tilS</name>
    <name evidence="10" type="ORF">SAMN04488508_105103</name>
</gene>
<dbReference type="Gene3D" id="3.40.50.620">
    <property type="entry name" value="HUPs"/>
    <property type="match status" value="1"/>
</dbReference>
<name>A0A1M6G6B3_9FLAO</name>
<evidence type="ECO:0000256" key="5">
    <source>
        <dbReference type="ARBA" id="ARBA00022741"/>
    </source>
</evidence>
<comment type="catalytic activity">
    <reaction evidence="7 8">
        <text>cytidine(34) in tRNA(Ile2) + L-lysine + ATP = lysidine(34) in tRNA(Ile2) + AMP + diphosphate + H(+)</text>
        <dbReference type="Rhea" id="RHEA:43744"/>
        <dbReference type="Rhea" id="RHEA-COMP:10625"/>
        <dbReference type="Rhea" id="RHEA-COMP:10670"/>
        <dbReference type="ChEBI" id="CHEBI:15378"/>
        <dbReference type="ChEBI" id="CHEBI:30616"/>
        <dbReference type="ChEBI" id="CHEBI:32551"/>
        <dbReference type="ChEBI" id="CHEBI:33019"/>
        <dbReference type="ChEBI" id="CHEBI:82748"/>
        <dbReference type="ChEBI" id="CHEBI:83665"/>
        <dbReference type="ChEBI" id="CHEBI:456215"/>
        <dbReference type="EC" id="6.3.4.19"/>
    </reaction>
</comment>
<comment type="subcellular location">
    <subcellularLocation>
        <location evidence="1 8">Cytoplasm</location>
    </subcellularLocation>
</comment>
<dbReference type="GO" id="GO:0005737">
    <property type="term" value="C:cytoplasm"/>
    <property type="evidence" value="ECO:0007669"/>
    <property type="project" value="UniProtKB-SubCell"/>
</dbReference>
<proteinExistence type="inferred from homology"/>
<evidence type="ECO:0000256" key="4">
    <source>
        <dbReference type="ARBA" id="ARBA00022694"/>
    </source>
</evidence>
<feature type="binding site" evidence="8">
    <location>
        <begin position="27"/>
        <end position="32"/>
    </location>
    <ligand>
        <name>ATP</name>
        <dbReference type="ChEBI" id="CHEBI:30616"/>
    </ligand>
</feature>
<comment type="similarity">
    <text evidence="8">Belongs to the tRNA(Ile)-lysidine synthase family.</text>
</comment>
<reference evidence="11" key="1">
    <citation type="submission" date="2016-11" db="EMBL/GenBank/DDBJ databases">
        <authorList>
            <person name="Varghese N."/>
            <person name="Submissions S."/>
        </authorList>
    </citation>
    <scope>NUCLEOTIDE SEQUENCE [LARGE SCALE GENOMIC DNA]</scope>
    <source>
        <strain evidence="11">DSM 22623</strain>
    </source>
</reference>
<accession>A0A1M6G6B3</accession>
<sequence length="438" mass="50750">MLAQEFKEHISTQLPFLLGSRILIACSGGLDSMVLIKLCIETSFETGVAHCNFKLRNEESDGDEAFVKAYAQQLHIPCFTTSFDTEKYAATHNLSIQMAARELRYRWFNEMAELHQYDYILTAHHMDDNLETFLINLSRGTGIEGLAGIPEVNGKYIRPLLNFSREDLLKFAKKRKLQWREDSSNKSTKYLRNKLRHDVIPELKTINPSLLKNFQTTVANIQASANFIKSQVLLLKKELFLLGENGVIKIPINRLQNYGNSKSSLFFLLKDYGFTAWSDIEQMVTAQSGKQIFSATHRLVKDREHLLLSPIIEELPDHVYSIPEEETMLMFPSGTMRFKEVEEMESANLKTIFVDKEKLKYPLSVRKWKEGDYFYPLGMKGKKKLSKYFKDEKLSLLAKERVWLLCSGKEVVWIINYRADNRYKIMPQTNQILKITIT</sequence>
<evidence type="ECO:0000259" key="9">
    <source>
        <dbReference type="SMART" id="SM00977"/>
    </source>
</evidence>
<evidence type="ECO:0000313" key="10">
    <source>
        <dbReference type="EMBL" id="SHJ05518.1"/>
    </source>
</evidence>
<comment type="function">
    <text evidence="8">Ligates lysine onto the cytidine present at position 34 of the AUA codon-specific tRNA(Ile) that contains the anticodon CAU, in an ATP-dependent manner. Cytidine is converted to lysidine, thus changing the amino acid specificity of the tRNA from methionine to isoleucine.</text>
</comment>
<dbReference type="EMBL" id="FQYP01000005">
    <property type="protein sequence ID" value="SHJ05518.1"/>
    <property type="molecule type" value="Genomic_DNA"/>
</dbReference>
<dbReference type="InterPro" id="IPR012795">
    <property type="entry name" value="tRNA_Ile_lys_synt_N"/>
</dbReference>
<dbReference type="GO" id="GO:0006400">
    <property type="term" value="P:tRNA modification"/>
    <property type="evidence" value="ECO:0007669"/>
    <property type="project" value="UniProtKB-UniRule"/>
</dbReference>
<feature type="domain" description="Lysidine-tRNA(Ile) synthetase C-terminal" evidence="9">
    <location>
        <begin position="363"/>
        <end position="435"/>
    </location>
</feature>
<evidence type="ECO:0000256" key="6">
    <source>
        <dbReference type="ARBA" id="ARBA00022840"/>
    </source>
</evidence>
<evidence type="ECO:0000256" key="8">
    <source>
        <dbReference type="HAMAP-Rule" id="MF_01161"/>
    </source>
</evidence>